<reference evidence="1 2" key="1">
    <citation type="submission" date="2019-05" db="EMBL/GenBank/DDBJ databases">
        <authorList>
            <consortium name="Science for Life Laboratories"/>
        </authorList>
    </citation>
    <scope>NUCLEOTIDE SEQUENCE [LARGE SCALE GENOMIC DNA]</scope>
    <source>
        <strain evidence="1">Soil9</strain>
    </source>
</reference>
<evidence type="ECO:0000313" key="1">
    <source>
        <dbReference type="EMBL" id="VTR91332.1"/>
    </source>
</evidence>
<dbReference type="GO" id="GO:0005524">
    <property type="term" value="F:ATP binding"/>
    <property type="evidence" value="ECO:0007669"/>
    <property type="project" value="TreeGrafter"/>
</dbReference>
<evidence type="ECO:0000313" key="2">
    <source>
        <dbReference type="Proteomes" id="UP000464178"/>
    </source>
</evidence>
<dbReference type="Gene3D" id="3.40.50.300">
    <property type="entry name" value="P-loop containing nucleotide triphosphate hydrolases"/>
    <property type="match status" value="1"/>
</dbReference>
<dbReference type="RefSeq" id="WP_162666340.1">
    <property type="nucleotide sequence ID" value="NZ_LR593886.1"/>
</dbReference>
<dbReference type="GO" id="GO:0005829">
    <property type="term" value="C:cytosol"/>
    <property type="evidence" value="ECO:0007669"/>
    <property type="project" value="TreeGrafter"/>
</dbReference>
<organism evidence="1 2">
    <name type="scientific">Gemmata massiliana</name>
    <dbReference type="NCBI Taxonomy" id="1210884"/>
    <lineage>
        <taxon>Bacteria</taxon>
        <taxon>Pseudomonadati</taxon>
        <taxon>Planctomycetota</taxon>
        <taxon>Planctomycetia</taxon>
        <taxon>Gemmatales</taxon>
        <taxon>Gemmataceae</taxon>
        <taxon>Gemmata</taxon>
    </lineage>
</organism>
<dbReference type="GO" id="GO:0009898">
    <property type="term" value="C:cytoplasmic side of plasma membrane"/>
    <property type="evidence" value="ECO:0007669"/>
    <property type="project" value="TreeGrafter"/>
</dbReference>
<dbReference type="AlphaFoldDB" id="A0A6P2CW57"/>
<dbReference type="EMBL" id="LR593886">
    <property type="protein sequence ID" value="VTR91332.1"/>
    <property type="molecule type" value="Genomic_DNA"/>
</dbReference>
<keyword evidence="2" id="KW-1185">Reference proteome</keyword>
<protein>
    <submittedName>
        <fullName evidence="1">Uncharacterized protein</fullName>
    </submittedName>
</protein>
<dbReference type="GO" id="GO:0016887">
    <property type="term" value="F:ATP hydrolysis activity"/>
    <property type="evidence" value="ECO:0007669"/>
    <property type="project" value="TreeGrafter"/>
</dbReference>
<accession>A0A6P2CW57</accession>
<dbReference type="InterPro" id="IPR050625">
    <property type="entry name" value="ParA/MinD_ATPase"/>
</dbReference>
<sequence length="394" mass="41688">MYPLPAVLVNCPPTAVPDLRPGLAENAVTIAVEHPSADALLAQPPAQFGARHIFVVRVGSLDEAEQMGRVGAAFPGNPVLALVEGDYDPAALFHVNRRGAAQLVPVPFTRGDLGAALERVLVQFGVQKSQCRVIAVGGVVEGCGATTTAINLAAEFPALSGAPCVLTEFARGLGRLSGLLNLAPPLTTADVLTGPGAPDLVTVQSALAHVNDRFSVLVGPYRSLDPVRPGAGAGVKLVRLLRQVAGFAVLDVPATFDAEYFEIVGEADRLVLVLRQDVPSVQAAKLLIEGLRERNLPDPVLLVNEYEPGRDQFTLARIRERLGTNSVYAVHPDADGVRAAANEGKPLGAVRPTGHATRDLHHIAVELLRTTGVPLQETRPTVWKWVREKFGLGA</sequence>
<name>A0A6P2CW57_9BACT</name>
<dbReference type="KEGG" id="gms:SOIL9_63820"/>
<dbReference type="InterPro" id="IPR027417">
    <property type="entry name" value="P-loop_NTPase"/>
</dbReference>
<proteinExistence type="predicted"/>
<dbReference type="PANTHER" id="PTHR43384">
    <property type="entry name" value="SEPTUM SITE-DETERMINING PROTEIN MIND HOMOLOG, CHLOROPLASTIC-RELATED"/>
    <property type="match status" value="1"/>
</dbReference>
<gene>
    <name evidence="1" type="ORF">SOIL9_63820</name>
</gene>
<dbReference type="SUPFAM" id="SSF52540">
    <property type="entry name" value="P-loop containing nucleoside triphosphate hydrolases"/>
    <property type="match status" value="1"/>
</dbReference>
<dbReference type="Proteomes" id="UP000464178">
    <property type="component" value="Chromosome"/>
</dbReference>
<dbReference type="GO" id="GO:0051782">
    <property type="term" value="P:negative regulation of cell division"/>
    <property type="evidence" value="ECO:0007669"/>
    <property type="project" value="TreeGrafter"/>
</dbReference>
<dbReference type="PANTHER" id="PTHR43384:SF13">
    <property type="entry name" value="SLR0110 PROTEIN"/>
    <property type="match status" value="1"/>
</dbReference>